<dbReference type="Gene3D" id="1.10.3210.10">
    <property type="entry name" value="Hypothetical protein af1432"/>
    <property type="match status" value="1"/>
</dbReference>
<sequence length="202" mass="22222">MSKDLLARWRALLPGADGLGQELIARWSEPHRRYHTRHHLAAVLAVIDRYADLAPDADAVRLAGWFHDAVYDPRSGDNEERSAELASNRLPAAGVPAARVAETVRLVRLTAGHTVADGDADGALLADADLAILAADRDAYDRYAAAIRREYAHVPEAAFRAGRSGVLEGLLALPALYRIVPHREEWEVRARANLERELSSLR</sequence>
<name>A0A8J3TJ07_9ACTN</name>
<comment type="caution">
    <text evidence="1">The sequence shown here is derived from an EMBL/GenBank/DDBJ whole genome shotgun (WGS) entry which is preliminary data.</text>
</comment>
<proteinExistence type="predicted"/>
<evidence type="ECO:0008006" key="3">
    <source>
        <dbReference type="Google" id="ProtNLM"/>
    </source>
</evidence>
<dbReference type="PANTHER" id="PTHR21174">
    <property type="match status" value="1"/>
</dbReference>
<protein>
    <recommendedName>
        <fullName evidence="3">Metal-dependent phosphohydrolase</fullName>
    </recommendedName>
</protein>
<dbReference type="EMBL" id="BOON01000065">
    <property type="protein sequence ID" value="GII26052.1"/>
    <property type="molecule type" value="Genomic_DNA"/>
</dbReference>
<dbReference type="RefSeq" id="WP_168115216.1">
    <property type="nucleotide sequence ID" value="NZ_BOON01000065.1"/>
</dbReference>
<dbReference type="SUPFAM" id="SSF109604">
    <property type="entry name" value="HD-domain/PDEase-like"/>
    <property type="match status" value="1"/>
</dbReference>
<organism evidence="1 2">
    <name type="scientific">Planosporangium mesophilum</name>
    <dbReference type="NCBI Taxonomy" id="689768"/>
    <lineage>
        <taxon>Bacteria</taxon>
        <taxon>Bacillati</taxon>
        <taxon>Actinomycetota</taxon>
        <taxon>Actinomycetes</taxon>
        <taxon>Micromonosporales</taxon>
        <taxon>Micromonosporaceae</taxon>
        <taxon>Planosporangium</taxon>
    </lineage>
</organism>
<evidence type="ECO:0000313" key="1">
    <source>
        <dbReference type="EMBL" id="GII26052.1"/>
    </source>
</evidence>
<dbReference type="PANTHER" id="PTHR21174:SF0">
    <property type="entry name" value="HD PHOSPHOHYDROLASE FAMILY PROTEIN-RELATED"/>
    <property type="match status" value="1"/>
</dbReference>
<dbReference type="PIRSF" id="PIRSF035170">
    <property type="entry name" value="HD_phosphohydro"/>
    <property type="match status" value="1"/>
</dbReference>
<dbReference type="AlphaFoldDB" id="A0A8J3TJ07"/>
<dbReference type="Proteomes" id="UP000599074">
    <property type="component" value="Unassembled WGS sequence"/>
</dbReference>
<keyword evidence="2" id="KW-1185">Reference proteome</keyword>
<accession>A0A8J3TJ07</accession>
<evidence type="ECO:0000313" key="2">
    <source>
        <dbReference type="Proteomes" id="UP000599074"/>
    </source>
</evidence>
<reference evidence="1" key="1">
    <citation type="submission" date="2021-01" db="EMBL/GenBank/DDBJ databases">
        <title>Whole genome shotgun sequence of Planosporangium mesophilum NBRC 109066.</title>
        <authorList>
            <person name="Komaki H."/>
            <person name="Tamura T."/>
        </authorList>
    </citation>
    <scope>NUCLEOTIDE SEQUENCE</scope>
    <source>
        <strain evidence="1">NBRC 109066</strain>
    </source>
</reference>
<dbReference type="InterPro" id="IPR009218">
    <property type="entry name" value="HD_phosphohydro"/>
</dbReference>
<gene>
    <name evidence="1" type="ORF">Pme01_56490</name>
</gene>